<proteinExistence type="predicted"/>
<protein>
    <submittedName>
        <fullName evidence="2">Uncharacterized protein</fullName>
    </submittedName>
</protein>
<gene>
    <name evidence="2" type="ORF">STRLI_004244</name>
</gene>
<keyword evidence="3" id="KW-1185">Reference proteome</keyword>
<organism evidence="2 3">
    <name type="scientific">Streptomyces nigrescens</name>
    <dbReference type="NCBI Taxonomy" id="1920"/>
    <lineage>
        <taxon>Bacteria</taxon>
        <taxon>Bacillati</taxon>
        <taxon>Actinomycetota</taxon>
        <taxon>Actinomycetes</taxon>
        <taxon>Kitasatosporales</taxon>
        <taxon>Streptomycetaceae</taxon>
        <taxon>Streptomyces</taxon>
    </lineage>
</organism>
<dbReference type="EMBL" id="CP114202">
    <property type="protein sequence ID" value="WAT98206.1"/>
    <property type="molecule type" value="Genomic_DNA"/>
</dbReference>
<feature type="compositionally biased region" description="Basic residues" evidence="1">
    <location>
        <begin position="12"/>
        <end position="50"/>
    </location>
</feature>
<dbReference type="RefSeq" id="WP_159487671.1">
    <property type="nucleotide sequence ID" value="NZ_BLIP01000001.1"/>
</dbReference>
<accession>A0ABY7IJD2</accession>
<evidence type="ECO:0000313" key="2">
    <source>
        <dbReference type="EMBL" id="WAT98206.1"/>
    </source>
</evidence>
<sequence length="157" mass="16567">MTSTTHGEPRTGRRRRGPARHHEHRQPPGHHRHPHPPHRHRHSPRHHRHPHPPEHLMAAQLTAPVSYAGDTLAAGHDIAGATSWSALVLHLLAAEYLLQRRGRPAARAAGARPFGGGRVAAGAGPRCGGHGGVPASRAGVASGAQPRKDGACSYPGG</sequence>
<name>A0ABY7IJD2_STRNI</name>
<feature type="region of interest" description="Disordered" evidence="1">
    <location>
        <begin position="1"/>
        <end position="53"/>
    </location>
</feature>
<feature type="region of interest" description="Disordered" evidence="1">
    <location>
        <begin position="126"/>
        <end position="157"/>
    </location>
</feature>
<evidence type="ECO:0000256" key="1">
    <source>
        <dbReference type="SAM" id="MobiDB-lite"/>
    </source>
</evidence>
<evidence type="ECO:0000313" key="3">
    <source>
        <dbReference type="Proteomes" id="UP001210609"/>
    </source>
</evidence>
<dbReference type="Proteomes" id="UP001210609">
    <property type="component" value="Chromosome"/>
</dbReference>
<reference evidence="2 3" key="1">
    <citation type="submission" date="2022-12" db="EMBL/GenBank/DDBJ databases">
        <authorList>
            <person name="Ruckert C."/>
            <person name="Busche T."/>
            <person name="Kalinowski J."/>
            <person name="Wittmann C."/>
        </authorList>
    </citation>
    <scope>NUCLEOTIDE SEQUENCE [LARGE SCALE GENOMIC DNA]</scope>
    <source>
        <strain evidence="2 3">DSM 40555</strain>
    </source>
</reference>